<reference evidence="3" key="2">
    <citation type="submission" date="2017-12" db="EMBL/GenBank/DDBJ databases">
        <title>Genome sequence of the Bar-tailed Godwit (Limosa lapponica baueri).</title>
        <authorList>
            <person name="Lima N.C.B."/>
            <person name="Parody-Merino A.M."/>
            <person name="Battley P.F."/>
            <person name="Fidler A.E."/>
            <person name="Prosdocimi F."/>
        </authorList>
    </citation>
    <scope>NUCLEOTIDE SEQUENCE [LARGE SCALE GENOMIC DNA]</scope>
</reference>
<dbReference type="GO" id="GO:0016301">
    <property type="term" value="F:kinase activity"/>
    <property type="evidence" value="ECO:0007669"/>
    <property type="project" value="UniProtKB-KW"/>
</dbReference>
<evidence type="ECO:0000313" key="2">
    <source>
        <dbReference type="EMBL" id="PKU43648.1"/>
    </source>
</evidence>
<evidence type="ECO:0000313" key="3">
    <source>
        <dbReference type="Proteomes" id="UP000233556"/>
    </source>
</evidence>
<dbReference type="Proteomes" id="UP000233556">
    <property type="component" value="Unassembled WGS sequence"/>
</dbReference>
<keyword evidence="2" id="KW-0418">Kinase</keyword>
<dbReference type="InterPro" id="IPR057570">
    <property type="entry name" value="NOL9_C"/>
</dbReference>
<evidence type="ECO:0000259" key="1">
    <source>
        <dbReference type="Pfam" id="PF25467"/>
    </source>
</evidence>
<accession>A0A2I0UC53</accession>
<dbReference type="EMBL" id="KZ505882">
    <property type="protein sequence ID" value="PKU43648.1"/>
    <property type="molecule type" value="Genomic_DNA"/>
</dbReference>
<dbReference type="AlphaFoldDB" id="A0A2I0UC53"/>
<keyword evidence="3" id="KW-1185">Reference proteome</keyword>
<protein>
    <submittedName>
        <fullName evidence="2">Polynucleotide 5-hydroxyl-kinase nol9</fullName>
    </submittedName>
</protein>
<sequence length="126" mass="14238">MYAVNASWARLCRILDEIRCQTDGPALLVQRFGCDCLGFGIVQGVDMEKTLYHVLMLIMLENLRLVNCLLLGNITIAKSILVGQQAFEGDIPYVTSDHNYSISGSGMLEKKQHFKRRQYVFECDCA</sequence>
<dbReference type="OrthoDB" id="2405412at2759"/>
<proteinExistence type="predicted"/>
<feature type="domain" description="NOL9 C-terminal" evidence="1">
    <location>
        <begin position="34"/>
        <end position="76"/>
    </location>
</feature>
<dbReference type="Pfam" id="PF25467">
    <property type="entry name" value="NOL9_C"/>
    <property type="match status" value="1"/>
</dbReference>
<name>A0A2I0UC53_LIMLA</name>
<keyword evidence="2" id="KW-0808">Transferase</keyword>
<organism evidence="2 3">
    <name type="scientific">Limosa lapponica baueri</name>
    <dbReference type="NCBI Taxonomy" id="1758121"/>
    <lineage>
        <taxon>Eukaryota</taxon>
        <taxon>Metazoa</taxon>
        <taxon>Chordata</taxon>
        <taxon>Craniata</taxon>
        <taxon>Vertebrata</taxon>
        <taxon>Euteleostomi</taxon>
        <taxon>Archelosauria</taxon>
        <taxon>Archosauria</taxon>
        <taxon>Dinosauria</taxon>
        <taxon>Saurischia</taxon>
        <taxon>Theropoda</taxon>
        <taxon>Coelurosauria</taxon>
        <taxon>Aves</taxon>
        <taxon>Neognathae</taxon>
        <taxon>Neoaves</taxon>
        <taxon>Charadriiformes</taxon>
        <taxon>Scolopacidae</taxon>
        <taxon>Limosa</taxon>
    </lineage>
</organism>
<gene>
    <name evidence="2" type="ORF">llap_6056</name>
</gene>
<reference evidence="3" key="1">
    <citation type="submission" date="2017-11" db="EMBL/GenBank/DDBJ databases">
        <authorList>
            <person name="Lima N.C."/>
            <person name="Parody-Merino A.M."/>
            <person name="Battley P.F."/>
            <person name="Fidler A.E."/>
            <person name="Prosdocimi F."/>
        </authorList>
    </citation>
    <scope>NUCLEOTIDE SEQUENCE [LARGE SCALE GENOMIC DNA]</scope>
</reference>